<proteinExistence type="predicted"/>
<comment type="caution">
    <text evidence="1">The sequence shown here is derived from an EMBL/GenBank/DDBJ whole genome shotgun (WGS) entry which is preliminary data.</text>
</comment>
<protein>
    <submittedName>
        <fullName evidence="1">26397_t:CDS:1</fullName>
    </submittedName>
</protein>
<dbReference type="EMBL" id="CAJVQC010039273">
    <property type="protein sequence ID" value="CAG8768116.1"/>
    <property type="molecule type" value="Genomic_DNA"/>
</dbReference>
<evidence type="ECO:0000313" key="1">
    <source>
        <dbReference type="EMBL" id="CAG8768116.1"/>
    </source>
</evidence>
<accession>A0ACA9QXB4</accession>
<name>A0ACA9QXB4_9GLOM</name>
<reference evidence="1" key="1">
    <citation type="submission" date="2021-06" db="EMBL/GenBank/DDBJ databases">
        <authorList>
            <person name="Kallberg Y."/>
            <person name="Tangrot J."/>
            <person name="Rosling A."/>
        </authorList>
    </citation>
    <scope>NUCLEOTIDE SEQUENCE</scope>
    <source>
        <strain evidence="1">MA461A</strain>
    </source>
</reference>
<feature type="non-terminal residue" evidence="1">
    <location>
        <position position="87"/>
    </location>
</feature>
<gene>
    <name evidence="1" type="ORF">RPERSI_LOCUS16059</name>
</gene>
<organism evidence="1 2">
    <name type="scientific">Racocetra persica</name>
    <dbReference type="NCBI Taxonomy" id="160502"/>
    <lineage>
        <taxon>Eukaryota</taxon>
        <taxon>Fungi</taxon>
        <taxon>Fungi incertae sedis</taxon>
        <taxon>Mucoromycota</taxon>
        <taxon>Glomeromycotina</taxon>
        <taxon>Glomeromycetes</taxon>
        <taxon>Diversisporales</taxon>
        <taxon>Gigasporaceae</taxon>
        <taxon>Racocetra</taxon>
    </lineage>
</organism>
<dbReference type="Proteomes" id="UP000789920">
    <property type="component" value="Unassembled WGS sequence"/>
</dbReference>
<evidence type="ECO:0000313" key="2">
    <source>
        <dbReference type="Proteomes" id="UP000789920"/>
    </source>
</evidence>
<keyword evidence="2" id="KW-1185">Reference proteome</keyword>
<sequence length="87" mass="10344">LKYLTFRKEIMCSYCTNRKLDISVAKKLACAKNKKYAKNKECWYCKYMKLGLEFTQNLANKRGEICISSSYHNKYTSFFWRCSEGHS</sequence>
<feature type="non-terminal residue" evidence="1">
    <location>
        <position position="1"/>
    </location>
</feature>